<dbReference type="SUPFAM" id="SSF46955">
    <property type="entry name" value="Putative DNA-binding domain"/>
    <property type="match status" value="1"/>
</dbReference>
<sequence length="176" mass="19468">MVNGPTRTRLRRLARMYAAISVSISSGVWTLAFTSASRFTVAYMRIGELADRAGTTTRSLRYYEEQGLLPARRTANGYRDYDEDDLRAVNEIRSLLAIGFALEDTRPFVECLRAGNPTGDVCPASVAVYRRKLAELDDCIERLQAVRAQVAAAVDRNTGEESCCKKSRTRTSGTGC</sequence>
<dbReference type="PANTHER" id="PTHR30204:SF94">
    <property type="entry name" value="HEAVY METAL-DEPENDENT TRANSCRIPTIONAL REGULATOR HI_0293-RELATED"/>
    <property type="match status" value="1"/>
</dbReference>
<feature type="domain" description="HTH merR-type" evidence="5">
    <location>
        <begin position="43"/>
        <end position="111"/>
    </location>
</feature>
<dbReference type="Gene3D" id="1.10.1660.10">
    <property type="match status" value="1"/>
</dbReference>
<keyword evidence="2 6" id="KW-0238">DNA-binding</keyword>
<evidence type="ECO:0000259" key="5">
    <source>
        <dbReference type="PROSITE" id="PS50937"/>
    </source>
</evidence>
<keyword evidence="3" id="KW-0804">Transcription</keyword>
<evidence type="ECO:0000256" key="1">
    <source>
        <dbReference type="ARBA" id="ARBA00023015"/>
    </source>
</evidence>
<keyword evidence="4" id="KW-0812">Transmembrane</keyword>
<comment type="caution">
    <text evidence="6">The sequence shown here is derived from an EMBL/GenBank/DDBJ whole genome shotgun (WGS) entry which is preliminary data.</text>
</comment>
<evidence type="ECO:0000313" key="7">
    <source>
        <dbReference type="Proteomes" id="UP000256269"/>
    </source>
</evidence>
<keyword evidence="4" id="KW-0472">Membrane</keyword>
<dbReference type="GO" id="GO:0003677">
    <property type="term" value="F:DNA binding"/>
    <property type="evidence" value="ECO:0007669"/>
    <property type="project" value="UniProtKB-KW"/>
</dbReference>
<name>A0A3E0HU15_9PSEU</name>
<dbReference type="AlphaFoldDB" id="A0A3E0HU15"/>
<protein>
    <submittedName>
        <fullName evidence="6">DNA-binding transcriptional MerR regulator</fullName>
    </submittedName>
</protein>
<dbReference type="Pfam" id="PF13411">
    <property type="entry name" value="MerR_1"/>
    <property type="match status" value="1"/>
</dbReference>
<dbReference type="InterPro" id="IPR047057">
    <property type="entry name" value="MerR_fam"/>
</dbReference>
<evidence type="ECO:0000256" key="4">
    <source>
        <dbReference type="SAM" id="Phobius"/>
    </source>
</evidence>
<dbReference type="InterPro" id="IPR000551">
    <property type="entry name" value="MerR-type_HTH_dom"/>
</dbReference>
<keyword evidence="1" id="KW-0805">Transcription regulation</keyword>
<dbReference type="EMBL" id="QUNO01000004">
    <property type="protein sequence ID" value="REH49947.1"/>
    <property type="molecule type" value="Genomic_DNA"/>
</dbReference>
<accession>A0A3E0HU15</accession>
<dbReference type="InterPro" id="IPR009061">
    <property type="entry name" value="DNA-bd_dom_put_sf"/>
</dbReference>
<proteinExistence type="predicted"/>
<keyword evidence="4" id="KW-1133">Transmembrane helix</keyword>
<feature type="transmembrane region" description="Helical" evidence="4">
    <location>
        <begin position="16"/>
        <end position="36"/>
    </location>
</feature>
<dbReference type="Proteomes" id="UP000256269">
    <property type="component" value="Unassembled WGS sequence"/>
</dbReference>
<keyword evidence="7" id="KW-1185">Reference proteome</keyword>
<dbReference type="PRINTS" id="PR00040">
    <property type="entry name" value="HTHMERR"/>
</dbReference>
<evidence type="ECO:0000256" key="2">
    <source>
        <dbReference type="ARBA" id="ARBA00023125"/>
    </source>
</evidence>
<dbReference type="CDD" id="cd01282">
    <property type="entry name" value="HTH_MerR-like_sg3"/>
    <property type="match status" value="1"/>
</dbReference>
<organism evidence="6 7">
    <name type="scientific">Kutzneria buriramensis</name>
    <dbReference type="NCBI Taxonomy" id="1045776"/>
    <lineage>
        <taxon>Bacteria</taxon>
        <taxon>Bacillati</taxon>
        <taxon>Actinomycetota</taxon>
        <taxon>Actinomycetes</taxon>
        <taxon>Pseudonocardiales</taxon>
        <taxon>Pseudonocardiaceae</taxon>
        <taxon>Kutzneria</taxon>
    </lineage>
</organism>
<evidence type="ECO:0000313" key="6">
    <source>
        <dbReference type="EMBL" id="REH49947.1"/>
    </source>
</evidence>
<dbReference type="SMART" id="SM00422">
    <property type="entry name" value="HTH_MERR"/>
    <property type="match status" value="1"/>
</dbReference>
<dbReference type="PROSITE" id="PS50937">
    <property type="entry name" value="HTH_MERR_2"/>
    <property type="match status" value="1"/>
</dbReference>
<evidence type="ECO:0000256" key="3">
    <source>
        <dbReference type="ARBA" id="ARBA00023163"/>
    </source>
</evidence>
<dbReference type="GO" id="GO:0003700">
    <property type="term" value="F:DNA-binding transcription factor activity"/>
    <property type="evidence" value="ECO:0007669"/>
    <property type="project" value="InterPro"/>
</dbReference>
<reference evidence="6 7" key="1">
    <citation type="submission" date="2018-08" db="EMBL/GenBank/DDBJ databases">
        <title>Genomic Encyclopedia of Archaeal and Bacterial Type Strains, Phase II (KMG-II): from individual species to whole genera.</title>
        <authorList>
            <person name="Goeker M."/>
        </authorList>
    </citation>
    <scope>NUCLEOTIDE SEQUENCE [LARGE SCALE GENOMIC DNA]</scope>
    <source>
        <strain evidence="6 7">DSM 45791</strain>
    </source>
</reference>
<dbReference type="PANTHER" id="PTHR30204">
    <property type="entry name" value="REDOX-CYCLING DRUG-SENSING TRANSCRIPTIONAL ACTIVATOR SOXR"/>
    <property type="match status" value="1"/>
</dbReference>
<gene>
    <name evidence="6" type="ORF">BCF44_104213</name>
</gene>